<comment type="caution">
    <text evidence="2">The sequence shown here is derived from an EMBL/GenBank/DDBJ whole genome shotgun (WGS) entry which is preliminary data.</text>
</comment>
<dbReference type="STRING" id="1747903.ASR47_1012127"/>
<organism evidence="2 3">
    <name type="scientific">Janthinobacterium psychrotolerans</name>
    <dbReference type="NCBI Taxonomy" id="1747903"/>
    <lineage>
        <taxon>Bacteria</taxon>
        <taxon>Pseudomonadati</taxon>
        <taxon>Pseudomonadota</taxon>
        <taxon>Betaproteobacteria</taxon>
        <taxon>Burkholderiales</taxon>
        <taxon>Oxalobacteraceae</taxon>
        <taxon>Janthinobacterium</taxon>
    </lineage>
</organism>
<name>A0A1A7C4D2_9BURK</name>
<evidence type="ECO:0000313" key="2">
    <source>
        <dbReference type="EMBL" id="OBV39904.1"/>
    </source>
</evidence>
<dbReference type="InterPro" id="IPR036259">
    <property type="entry name" value="MFS_trans_sf"/>
</dbReference>
<feature type="transmembrane region" description="Helical" evidence="1">
    <location>
        <begin position="34"/>
        <end position="59"/>
    </location>
</feature>
<keyword evidence="1" id="KW-0812">Transmembrane</keyword>
<dbReference type="Gene3D" id="1.20.1250.20">
    <property type="entry name" value="MFS general substrate transporter like domains"/>
    <property type="match status" value="1"/>
</dbReference>
<feature type="transmembrane region" description="Helical" evidence="1">
    <location>
        <begin position="65"/>
        <end position="87"/>
    </location>
</feature>
<evidence type="ECO:0000256" key="1">
    <source>
        <dbReference type="SAM" id="Phobius"/>
    </source>
</evidence>
<keyword evidence="1" id="KW-0472">Membrane</keyword>
<proteinExistence type="predicted"/>
<dbReference type="Proteomes" id="UP000092713">
    <property type="component" value="Unassembled WGS sequence"/>
</dbReference>
<evidence type="ECO:0000313" key="3">
    <source>
        <dbReference type="Proteomes" id="UP000092713"/>
    </source>
</evidence>
<dbReference type="EMBL" id="LOCQ01000051">
    <property type="protein sequence ID" value="OBV39904.1"/>
    <property type="molecule type" value="Genomic_DNA"/>
</dbReference>
<reference evidence="2 3" key="1">
    <citation type="submission" date="2016-04" db="EMBL/GenBank/DDBJ databases">
        <title>Draft genome sequence of Janthinobacterium psychrotolerans sp. nov., isolated from freshwater sediments in Denmark.</title>
        <authorList>
            <person name="Gong X."/>
            <person name="Skrivergaard S."/>
            <person name="Korsgaard B.S."/>
            <person name="Schreiber L."/>
            <person name="Marshall I.P."/>
            <person name="Finster K."/>
            <person name="Schramm A."/>
        </authorList>
    </citation>
    <scope>NUCLEOTIDE SEQUENCE [LARGE SCALE GENOMIC DNA]</scope>
    <source>
        <strain evidence="2 3">S3-2</strain>
    </source>
</reference>
<gene>
    <name evidence="2" type="ORF">ASR47_1012127</name>
</gene>
<keyword evidence="3" id="KW-1185">Reference proteome</keyword>
<dbReference type="SUPFAM" id="SSF103473">
    <property type="entry name" value="MFS general substrate transporter"/>
    <property type="match status" value="1"/>
</dbReference>
<dbReference type="AlphaFoldDB" id="A0A1A7C4D2"/>
<evidence type="ECO:0008006" key="4">
    <source>
        <dbReference type="Google" id="ProtNLM"/>
    </source>
</evidence>
<protein>
    <recommendedName>
        <fullName evidence="4">Major Facilitator Superfamily protein</fullName>
    </recommendedName>
</protein>
<feature type="transmembrane region" description="Helical" evidence="1">
    <location>
        <begin position="108"/>
        <end position="131"/>
    </location>
</feature>
<keyword evidence="1" id="KW-1133">Transmembrane helix</keyword>
<accession>A0A1A7C4D2</accession>
<sequence>MGRITPSGPGVPVRPWLSAAYSRRLKWRWFDTHCGLLVGVLAAGSATGQLLFLPVGAWLIEHVGWRMAVMPVLVSCALVAMLAFLCMRDRPQEVGLRAYGAGRIRTLMLAYNPALCAAGAACEAALLVLAISSSTSPASLALRYKKSGCSRPS</sequence>